<reference evidence="2" key="1">
    <citation type="submission" date="2022-04" db="EMBL/GenBank/DDBJ databases">
        <title>Consumption of N2O by Flavobacterium azooxidireducens sp. nov. isolated from Decomposing Leaf Litter of Phragmites australis (Cav.).</title>
        <authorList>
            <person name="Behrendt U."/>
            <person name="Spanner T."/>
            <person name="Augustin J."/>
            <person name="Horn M.A."/>
            <person name="Kolb S."/>
            <person name="Ulrich A."/>
        </authorList>
    </citation>
    <scope>NUCLEOTIDE SEQUENCE</scope>
    <source>
        <strain evidence="2">IGB 4-14</strain>
    </source>
</reference>
<sequence length="714" mass="83811">MKKILLICFFVTTSLSAQEDKIRDFFWGKDDPHSKTMTIPDKWKNESAVMIYKYEFHDYHKFGSNVNYTSALRNRVKLLDEAAVKEYSEFTFKERFSSDKGWSRRAGKNILGIKVVKPDGKETIINVSKEAVDADKEKKIAIPNLEIGDIIDYYLHSEEPFKSQLEMGFDPVERTLGDVYPIMDYKLIFQTENDFFLNFATYNGAPELKEIPSNKGGERHYEFAAKDIEKNEFPRWFYPLIELPCYKFQVFFARSGKFEKRAEAFLSEKESIVKSTVSKEDVFNYYNTKFRPYGDLGHIEKFLKGKSFSSDEEKVREVYYFTRHQYFTQYIEAFVAKDANIFYPFDLYPNAIFFQKEEEFINHFMAFLKDNKIPYDIVIGTARYNGPITDLLIQQNITILLRVNTANPVYLEFFTPFSSADQFNYQLENTKAYLLQISKNKKVVDSEMITLPGSTKKDNISRSITKIKLNEDLTSIKVDRENFNFGQYKPSEQSNKLYFFDYVYDDYQKYGTTSLLEKVKNKKKKDQYQKEFDALIAKYKDKQKENFTNSVKEEFGHDIEDYTMDVENSGRFGSKEPMAYKESFTIKDHYIKKAGNNIILEVGKFLTSQIELSEKEKNRTNNVYMSFPRQIEHEIQFEIPEGYTASGLDKFNKNAENETGGFVSSVSQNGNLITIKTTKSYNNYYEPNSNWNKMIDFLEDAFQFTQEKILLKKN</sequence>
<dbReference type="EMBL" id="CP096205">
    <property type="protein sequence ID" value="UPQ78053.1"/>
    <property type="molecule type" value="Genomic_DNA"/>
</dbReference>
<evidence type="ECO:0000313" key="2">
    <source>
        <dbReference type="EMBL" id="UPQ78053.1"/>
    </source>
</evidence>
<dbReference type="Pfam" id="PF12969">
    <property type="entry name" value="DUF3857"/>
    <property type="match status" value="1"/>
</dbReference>
<organism evidence="2 3">
    <name type="scientific">Flavobacterium azooxidireducens</name>
    <dbReference type="NCBI Taxonomy" id="1871076"/>
    <lineage>
        <taxon>Bacteria</taxon>
        <taxon>Pseudomonadati</taxon>
        <taxon>Bacteroidota</taxon>
        <taxon>Flavobacteriia</taxon>
        <taxon>Flavobacteriales</taxon>
        <taxon>Flavobacteriaceae</taxon>
        <taxon>Flavobacterium</taxon>
    </lineage>
</organism>
<accession>A0ABY4KE97</accession>
<dbReference type="Proteomes" id="UP000830583">
    <property type="component" value="Chromosome"/>
</dbReference>
<proteinExistence type="predicted"/>
<name>A0ABY4KE97_9FLAO</name>
<protein>
    <submittedName>
        <fullName evidence="2">DUF3857 domain-containing protein</fullName>
    </submittedName>
</protein>
<evidence type="ECO:0000313" key="3">
    <source>
        <dbReference type="Proteomes" id="UP000830583"/>
    </source>
</evidence>
<evidence type="ECO:0000259" key="1">
    <source>
        <dbReference type="Pfam" id="PF12969"/>
    </source>
</evidence>
<dbReference type="Gene3D" id="2.60.40.3140">
    <property type="match status" value="1"/>
</dbReference>
<dbReference type="Gene3D" id="2.60.120.1130">
    <property type="match status" value="1"/>
</dbReference>
<dbReference type="RefSeq" id="WP_248432984.1">
    <property type="nucleotide sequence ID" value="NZ_CP096205.1"/>
</dbReference>
<feature type="domain" description="DUF3857" evidence="1">
    <location>
        <begin position="69"/>
        <end position="228"/>
    </location>
</feature>
<keyword evidence="3" id="KW-1185">Reference proteome</keyword>
<gene>
    <name evidence="2" type="ORF">M0M57_10465</name>
</gene>
<dbReference type="InterPro" id="IPR024618">
    <property type="entry name" value="DUF3857"/>
</dbReference>